<dbReference type="RefSeq" id="WP_207838246.1">
    <property type="nucleotide sequence ID" value="NZ_CP088282.1"/>
</dbReference>
<comment type="caution">
    <text evidence="1">The sequence shown here is derived from an EMBL/GenBank/DDBJ whole genome shotgun (WGS) entry which is preliminary data.</text>
</comment>
<protein>
    <submittedName>
        <fullName evidence="1">Uncharacterized protein</fullName>
    </submittedName>
</protein>
<accession>A0ABS3MTB9</accession>
<organism evidence="1 2">
    <name type="scientific">Bradyrhizobium quebecense</name>
    <dbReference type="NCBI Taxonomy" id="2748629"/>
    <lineage>
        <taxon>Bacteria</taxon>
        <taxon>Pseudomonadati</taxon>
        <taxon>Pseudomonadota</taxon>
        <taxon>Alphaproteobacteria</taxon>
        <taxon>Hyphomicrobiales</taxon>
        <taxon>Nitrobacteraceae</taxon>
        <taxon>Bradyrhizobium</taxon>
    </lineage>
</organism>
<sequence>MADPMTAFRRLLVDGPGVGSNDPLWQASLDLGYEAGAPANDPLLRSDSIRVLLQRASTRKVHIQGKTDVYFQEPMLLATAATTVDFRNNPSGAPFVKIGKAQFTPFPLADQPATVAAVPASRYAELRVAPKSPWPPTDDAFTMTNGVFELGAPRLAATRGHIHVGCARDAEPKAGDPADKRYALTRLLAIDWAIPGKYVKMFGGLFVARRKTKTPVTVHGVGAVSDAVAFDLTPEGVEFDALVPDPFAASTTDQIDITTALSLRLRLVVFDSGDGLSSLQLELVGQYISSAPGAVAPFTYLNTKLASLTRNLAQQGCLLIQADTGNIPPLAWPLVVGSNAGSPVWTCENPQGIPTANLVPAVRLLENAVTARLLTRQDFGGSEPGVAEFSRHKTMLAARRPSGGFVLSIQSQARDWTPGATDPASPDVTLTWSSETAINPDKVKVSTFSGIVESAPLAARLQNVWAQSGAVAPDARPPYAFLALERGWVQMPLPPVSSDPISVVAADSAFRGFLRLATGTDKIDSPTNDPMSTGIEIVAAQNILVTVTWTKPDIAAPRTIVAVLNSAAGTLDGALWSGEASPSPTDVLPPLDAGPAALASIPIAFGVSGPGNWSVTVDAFTESGPGTIRFPLPLLGSATNPVLVWQPHPTLALVSSISMTRTAESAMRPSATRELVPSEVVGSAATPLVLSFVTSDGIIRRLPRVDVAKLPSPATAHGDGRWRWPWPKTTGEGRDSCLSSPLETAGVALASLTLPGIEFTAATDANLPTADNQMRVSLRFDLPILDELFANAKAPETTPPAAPQPVTAPKGSNLPTALDMVALSGVWSENARRLARARTEADRVVLLERTDGAGNSVVDLWHPLSGVTGSVVRGIAEPYVWKPATFSFSALPMMPNNVAYTNINLGSYCLGAGDAWQFGPGALGGLPGTTSFEISGNELKLIPSTSPPGPIRVNGFAASSFPSADPAEPAVAHLQDARGLSLAKAPDLISQPELSSRAAMLRAAPADQSLMLATLRQPAQVKIGGMVCSFWFRDLPLQQNPDTLTPNASRLVFDRSGGLETGFGPDPTAINRNRLARTLYEWSFFGPPEPGATEPKPKPSRGRFEFDLAGPLAALPLRLLDVGFAADGHLQELAILVSVQYRSPPPDGMDVAPFAAETIYATGNLVKMSFETDPDPKVPTGSLRLKAMERCELKDPSDLTAAADPFVISKKRVSLVSDMTVNHGPSGYGAFPTSDAQLTFEFEPGVSGNAPDIAAANVRVRLFGQDCNLDTRDAGFTADGLKATFAAPAGQNDLLNLKTMQLIWSRNADGTPATPQWYLCEGELGIPLRDEANSPIAVKRIFDKDGKVQWLGLPFANAGADEVVDHDLGVITMRFQTEVSLADDPVLFRGMLLPDGELLGAVAVVFKKNYAPDGAKWPSWPRPGRGSVFAEFAFDAKGASDLPQRITAIRHRHRSAVNQDNTPSWRSRLLIDAAFAAPRLNTSSVSWPVGRVAVAIPAGSDPATRAFSDPADIRFNPDAAVPGDWKAKLQVNGTDDPAHPALVLSHRVTPRICAHELPTDLLSVDADGAVILNSPWLFRAVVDHVLQPSSGTWPGQPGSAEFTWTSIDELALFDMIQLVESAKLAPNPDSDRYAFLARYKDNASAPDIRIAGVARRALADAGFPVEYVMQALKASAPKPSLVLTGAAVTEVVTSATKPDLGVPLVLQWILPWAPLKNDADGKDTLGVLSSCPQTDDKVRTYDIALYDAAAGAVRPLDGSPVCSFAAQDGTQRLIEARMSAIVGGGRARTMVAVDQAILQPVATSVALLSRPLFPRTLLGLSAVAKAFGALAQAPGAPFGSRISCVTTRDDVPADGSGLRLAKEVRFSVTAWKPGQKPDETPAPAVSMIVADDIAIHTAELPSAMAQTLVDPSDNTVVGDGTQRADAEMRALGLSAGPRVIILASVDSSYLTIHDTGQPSQAVTTGLPHVSWLVTKGAQPALAVRRARTLRKMFDTIYASPALGWPSAPRADEIAKAHADLGEEEVRRNDQAWAGRVRSVAWPAIAWDRSAVLTFKEKTNEDGVEKIRDKTVEGEYSPDDAAEVGRSAFVTAGQRVALRRAAARNLRSAPDRLSVLAPPRARAPTVDAMTGAFRQARNPVPSDTSKAADRPGFAPMLPGAIEATVTGQRPGVLLTQFEGLLLTSSMVPFDPEFNRFGRPAWRAPLTVHQVRTPRSSALPETSDLVIRRKTYVAADEVGQDNKLKTFKVVLGPAQVVRFDHGANSPHAITIAVQSPKGGRLAADWDGKIRLVATVPSASPSAAVALTRIGLLPRAGTGSPRCELAVGNTLVVFAKLTWGFDPDNKPATDPTRLPVVLEGAQGTEIQAAVAQALNNASADTPVRLTIRGTTPMDPLVDDPVVQPTGSIPLDPAAVTDLIPGPPHVLVFNLPHIPSRQRWLPVETFTLAFGDPAYDRELGSPTTSYQYAIADVPHWLAVDRAEYDPSAKIYLAFWKRQKGPDKPPEDPLPKNGWSLTLQIVPRDGSPARQLQIAATNLLDPPPAKPRYRVQGRQPYAIALSSLREPFDPKTPAADVPVQFAAGDRLQVTVSNEADATQILTLDVGIIAEPVLPPPAATYGLATLHRLEAAVGAGLFATAPLPQAIDFPDLLNDLYAGHVRRRGFFLWPLTANDAPEAGKQYSYLVKVDRTGGGQLPSKHEDFQVYEN</sequence>
<evidence type="ECO:0000313" key="1">
    <source>
        <dbReference type="EMBL" id="MBO1434730.1"/>
    </source>
</evidence>
<dbReference type="Proteomes" id="UP000692816">
    <property type="component" value="Unassembled WGS sequence"/>
</dbReference>
<proteinExistence type="predicted"/>
<gene>
    <name evidence="1" type="ORF">J4P68_36300</name>
</gene>
<keyword evidence="2" id="KW-1185">Reference proteome</keyword>
<dbReference type="EMBL" id="JAGEPA010000001">
    <property type="protein sequence ID" value="MBO1434730.1"/>
    <property type="molecule type" value="Genomic_DNA"/>
</dbReference>
<name>A0ABS3MTB9_9BRAD</name>
<reference evidence="1" key="1">
    <citation type="journal article" date="2021" name="Int. J. Syst. Evol. Microbiol.">
        <title>Bradyrhizobium septentrionale sp. nov. (sv. septentrionale) and Bradyrhizobium quebecense sp. nov. (sv. septentrionale) associated with legumes native to Canada possess rearranged symbiosis genes and numerous insertion sequences.</title>
        <authorList>
            <person name="Bromfield E.S.P."/>
            <person name="Cloutier S."/>
        </authorList>
    </citation>
    <scope>NUCLEOTIDE SEQUENCE</scope>
    <source>
        <strain evidence="1">12S5</strain>
    </source>
</reference>
<evidence type="ECO:0000313" key="2">
    <source>
        <dbReference type="Proteomes" id="UP000692816"/>
    </source>
</evidence>